<feature type="transmembrane region" description="Helical" evidence="3">
    <location>
        <begin position="62"/>
        <end position="82"/>
    </location>
</feature>
<protein>
    <recommendedName>
        <fullName evidence="3">Protein HflK</fullName>
    </recommendedName>
</protein>
<dbReference type="CDD" id="cd03404">
    <property type="entry name" value="SPFH_HflK"/>
    <property type="match status" value="1"/>
</dbReference>
<keyword evidence="3" id="KW-0812">Transmembrane</keyword>
<dbReference type="GO" id="GO:0016020">
    <property type="term" value="C:membrane"/>
    <property type="evidence" value="ECO:0007669"/>
    <property type="project" value="UniProtKB-SubCell"/>
</dbReference>
<dbReference type="PANTHER" id="PTHR42911:SF2">
    <property type="entry name" value="PROHIBITIN FAMILY PROTEIN"/>
    <property type="match status" value="1"/>
</dbReference>
<dbReference type="Pfam" id="PF01145">
    <property type="entry name" value="Band_7"/>
    <property type="match status" value="1"/>
</dbReference>
<feature type="domain" description="Band 7" evidence="5">
    <location>
        <begin position="77"/>
        <end position="238"/>
    </location>
</feature>
<dbReference type="NCBIfam" id="TIGR01933">
    <property type="entry name" value="hflK"/>
    <property type="match status" value="1"/>
</dbReference>
<accession>A0A1C3ZMT7</accession>
<comment type="subcellular location">
    <subcellularLocation>
        <location evidence="1">Membrane</location>
        <topology evidence="1">Single-pass membrane protein</topology>
    </subcellularLocation>
</comment>
<organism evidence="6 7">
    <name type="scientific">Gilliamella intestini</name>
    <dbReference type="NCBI Taxonomy" id="1798183"/>
    <lineage>
        <taxon>Bacteria</taxon>
        <taxon>Pseudomonadati</taxon>
        <taxon>Pseudomonadota</taxon>
        <taxon>Gammaproteobacteria</taxon>
        <taxon>Orbales</taxon>
        <taxon>Orbaceae</taxon>
        <taxon>Gilliamella</taxon>
    </lineage>
</organism>
<gene>
    <name evidence="6" type="ORF">GA0061080_100579</name>
</gene>
<dbReference type="Proteomes" id="UP000199698">
    <property type="component" value="Unassembled WGS sequence"/>
</dbReference>
<keyword evidence="6" id="KW-0378">Hydrolase</keyword>
<evidence type="ECO:0000256" key="3">
    <source>
        <dbReference type="RuleBase" id="RU364113"/>
    </source>
</evidence>
<dbReference type="OrthoDB" id="9779595at2"/>
<keyword evidence="7" id="KW-1185">Reference proteome</keyword>
<dbReference type="InterPro" id="IPR010201">
    <property type="entry name" value="HflK"/>
</dbReference>
<sequence length="409" mass="45775">MAWNQPGNNGQDNDPWGNNKKKPTNHSSDGLFDKVKKLLKKNNFGNNNGSSGIKLPMSITKIIISIIASLVLVWAGSGFYTINQNQRGVITRFGQVQSEIIQPGLNWKPTLIDKVYIVDTQGIRNFNEQGLIVTADENLVFVDINVQYSVSDPLKYLFNVTNVEDSLRQAADSALRTVVASSNIGAIISDERSAIERSTKDELVNIISPYDMGINVINLNFQVARLPDEVKDTYNDTLHVQDDSEREIKQAEADKVQKIQQAEERSAGILADANAYKIRVELEAAGDVDSFEKILPQYKVAPEITKEHLYIETMERVLTKTNKIIVNDKSGNMIVLPLEALLKNKSEKNSQTMTLSNQNSEYNSNMLRASESVKEQPQPMPELSKENNKNTNNTIKVGETSRTPRFMGR</sequence>
<dbReference type="InterPro" id="IPR020980">
    <property type="entry name" value="Membrane_HflK_N"/>
</dbReference>
<comment type="similarity">
    <text evidence="2 3">Belongs to the band 7/mec-2 family. HflK subfamily.</text>
</comment>
<evidence type="ECO:0000256" key="2">
    <source>
        <dbReference type="ARBA" id="ARBA00006971"/>
    </source>
</evidence>
<feature type="region of interest" description="Disordered" evidence="4">
    <location>
        <begin position="1"/>
        <end position="29"/>
    </location>
</feature>
<dbReference type="InterPro" id="IPR001107">
    <property type="entry name" value="Band_7"/>
</dbReference>
<dbReference type="SUPFAM" id="SSF117892">
    <property type="entry name" value="Band 7/SPFH domain"/>
    <property type="match status" value="1"/>
</dbReference>
<evidence type="ECO:0000256" key="4">
    <source>
        <dbReference type="SAM" id="MobiDB-lite"/>
    </source>
</evidence>
<dbReference type="GO" id="GO:0008233">
    <property type="term" value="F:peptidase activity"/>
    <property type="evidence" value="ECO:0007669"/>
    <property type="project" value="UniProtKB-KW"/>
</dbReference>
<dbReference type="GO" id="GO:0006508">
    <property type="term" value="P:proteolysis"/>
    <property type="evidence" value="ECO:0007669"/>
    <property type="project" value="UniProtKB-KW"/>
</dbReference>
<comment type="function">
    <text evidence="3">HflC and HflK could encode or regulate a protease.</text>
</comment>
<keyword evidence="6" id="KW-0645">Protease</keyword>
<keyword evidence="3" id="KW-0472">Membrane</keyword>
<dbReference type="AlphaFoldDB" id="A0A1C3ZMT7"/>
<comment type="subunit">
    <text evidence="3">HflC and HflK may interact to form a multimeric complex.</text>
</comment>
<evidence type="ECO:0000313" key="6">
    <source>
        <dbReference type="EMBL" id="SCB83631.1"/>
    </source>
</evidence>
<keyword evidence="3" id="KW-1133">Transmembrane helix</keyword>
<dbReference type="PANTHER" id="PTHR42911">
    <property type="entry name" value="MODULATOR OF FTSH PROTEASE HFLC"/>
    <property type="match status" value="1"/>
</dbReference>
<dbReference type="SMART" id="SM00244">
    <property type="entry name" value="PHB"/>
    <property type="match status" value="1"/>
</dbReference>
<dbReference type="Pfam" id="PF12221">
    <property type="entry name" value="HflK_N"/>
    <property type="match status" value="1"/>
</dbReference>
<dbReference type="RefSeq" id="WP_091120454.1">
    <property type="nucleotide sequence ID" value="NZ_FMBA01000005.1"/>
</dbReference>
<name>A0A1C3ZMT7_9GAMM</name>
<dbReference type="Gene3D" id="3.30.479.30">
    <property type="entry name" value="Band 7 domain"/>
    <property type="match status" value="1"/>
</dbReference>
<evidence type="ECO:0000256" key="1">
    <source>
        <dbReference type="ARBA" id="ARBA00004167"/>
    </source>
</evidence>
<feature type="region of interest" description="Disordered" evidence="4">
    <location>
        <begin position="368"/>
        <end position="409"/>
    </location>
</feature>
<proteinExistence type="inferred from homology"/>
<evidence type="ECO:0000259" key="5">
    <source>
        <dbReference type="SMART" id="SM00244"/>
    </source>
</evidence>
<reference evidence="7" key="1">
    <citation type="submission" date="2016-08" db="EMBL/GenBank/DDBJ databases">
        <authorList>
            <person name="Varghese N."/>
            <person name="Submissions Spin"/>
        </authorList>
    </citation>
    <scope>NUCLEOTIDE SEQUENCE [LARGE SCALE GENOMIC DNA]</scope>
    <source>
        <strain evidence="7">R-53144</strain>
    </source>
</reference>
<evidence type="ECO:0000313" key="7">
    <source>
        <dbReference type="Proteomes" id="UP000199698"/>
    </source>
</evidence>
<dbReference type="InterPro" id="IPR036013">
    <property type="entry name" value="Band_7/SPFH_dom_sf"/>
</dbReference>
<dbReference type="STRING" id="1798183.GA0061080_100579"/>
<dbReference type="EMBL" id="FMBA01000005">
    <property type="protein sequence ID" value="SCB83631.1"/>
    <property type="molecule type" value="Genomic_DNA"/>
</dbReference>
<feature type="compositionally biased region" description="Polar residues" evidence="4">
    <location>
        <begin position="1"/>
        <end position="12"/>
    </location>
</feature>